<keyword evidence="2" id="KW-1185">Reference proteome</keyword>
<evidence type="ECO:0000313" key="2">
    <source>
        <dbReference type="Proteomes" id="UP000091857"/>
    </source>
</evidence>
<sequence length="275" mass="30814">MPVNSCKSCSENREFPQGTSNPSNTSNSCATPVSKEMCKRIKLQKESAKVFPVEPETDEAHTDTFKSGHIKTDINPGNDDKVEAFIISGEKIDKGIGSECPIDELLVLGENIPIRDLWISVLRSHGLLVGDWSKSTSAPSKIIGCPEFKFGPIAFMLKYPEPYTSRVRIRESFQAAVPEWSDQISNSFPACMVAYLWLMQCIFLVKSFKPTGSIINEPCDEYPSTNSFSNWLQCREVRLDGTGECAEGTICGKWRRFSEVQPDDWDCFCSVLWDP</sequence>
<proteinExistence type="predicted"/>
<gene>
    <name evidence="1" type="ORF">MANES_03G002401v8</name>
</gene>
<name>A0ACB7HVT0_MANES</name>
<reference evidence="2" key="1">
    <citation type="journal article" date="2016" name="Nat. Biotechnol.">
        <title>Sequencing wild and cultivated cassava and related species reveals extensive interspecific hybridization and genetic diversity.</title>
        <authorList>
            <person name="Bredeson J.V."/>
            <person name="Lyons J.B."/>
            <person name="Prochnik S.E."/>
            <person name="Wu G.A."/>
            <person name="Ha C.M."/>
            <person name="Edsinger-Gonzales E."/>
            <person name="Grimwood J."/>
            <person name="Schmutz J."/>
            <person name="Rabbi I.Y."/>
            <person name="Egesi C."/>
            <person name="Nauluvula P."/>
            <person name="Lebot V."/>
            <person name="Ndunguru J."/>
            <person name="Mkamilo G."/>
            <person name="Bart R.S."/>
            <person name="Setter T.L."/>
            <person name="Gleadow R.M."/>
            <person name="Kulakow P."/>
            <person name="Ferguson M.E."/>
            <person name="Rounsley S."/>
            <person name="Rokhsar D.S."/>
        </authorList>
    </citation>
    <scope>NUCLEOTIDE SEQUENCE [LARGE SCALE GENOMIC DNA]</scope>
    <source>
        <strain evidence="2">cv. AM560-2</strain>
    </source>
</reference>
<dbReference type="Proteomes" id="UP000091857">
    <property type="component" value="Chromosome 3"/>
</dbReference>
<evidence type="ECO:0000313" key="1">
    <source>
        <dbReference type="EMBL" id="KAG8656752.1"/>
    </source>
</evidence>
<dbReference type="EMBL" id="CM004389">
    <property type="protein sequence ID" value="KAG8656752.1"/>
    <property type="molecule type" value="Genomic_DNA"/>
</dbReference>
<organism evidence="1 2">
    <name type="scientific">Manihot esculenta</name>
    <name type="common">Cassava</name>
    <name type="synonym">Jatropha manihot</name>
    <dbReference type="NCBI Taxonomy" id="3983"/>
    <lineage>
        <taxon>Eukaryota</taxon>
        <taxon>Viridiplantae</taxon>
        <taxon>Streptophyta</taxon>
        <taxon>Embryophyta</taxon>
        <taxon>Tracheophyta</taxon>
        <taxon>Spermatophyta</taxon>
        <taxon>Magnoliopsida</taxon>
        <taxon>eudicotyledons</taxon>
        <taxon>Gunneridae</taxon>
        <taxon>Pentapetalae</taxon>
        <taxon>rosids</taxon>
        <taxon>fabids</taxon>
        <taxon>Malpighiales</taxon>
        <taxon>Euphorbiaceae</taxon>
        <taxon>Crotonoideae</taxon>
        <taxon>Manihoteae</taxon>
        <taxon>Manihot</taxon>
    </lineage>
</organism>
<comment type="caution">
    <text evidence="1">The sequence shown here is derived from an EMBL/GenBank/DDBJ whole genome shotgun (WGS) entry which is preliminary data.</text>
</comment>
<accession>A0ACB7HVT0</accession>
<protein>
    <submittedName>
        <fullName evidence="1">Uncharacterized protein</fullName>
    </submittedName>
</protein>